<protein>
    <submittedName>
        <fullName evidence="1">Uncharacterized protein</fullName>
    </submittedName>
</protein>
<dbReference type="OrthoDB" id="9841859at2"/>
<organism evidence="1 2">
    <name type="scientific">Marinobacterium aestuarii</name>
    <dbReference type="NCBI Taxonomy" id="1821621"/>
    <lineage>
        <taxon>Bacteria</taxon>
        <taxon>Pseudomonadati</taxon>
        <taxon>Pseudomonadota</taxon>
        <taxon>Gammaproteobacteria</taxon>
        <taxon>Oceanospirillales</taxon>
        <taxon>Oceanospirillaceae</taxon>
        <taxon>Marinobacterium</taxon>
    </lineage>
</organism>
<dbReference type="RefSeq" id="WP_067379844.1">
    <property type="nucleotide sequence ID" value="NZ_CP015839.1"/>
</dbReference>
<evidence type="ECO:0000313" key="2">
    <source>
        <dbReference type="Proteomes" id="UP000078070"/>
    </source>
</evidence>
<dbReference type="KEGG" id="mars:A8C75_06870"/>
<name>A0A1A9EXI1_9GAMM</name>
<dbReference type="Proteomes" id="UP000078070">
    <property type="component" value="Chromosome"/>
</dbReference>
<sequence length="99" mass="11005">MRTSVLLRTTAGQLRNMLLANATARPNNRVLEDIQNTAKDLKILCPYSADKAQRISQCALAFYSEAQDNSNDKAAQHLRMLELTAQIEGAARVHQHKGN</sequence>
<keyword evidence="2" id="KW-1185">Reference proteome</keyword>
<proteinExistence type="predicted"/>
<dbReference type="EMBL" id="CP015839">
    <property type="protein sequence ID" value="ANG62239.1"/>
    <property type="molecule type" value="Genomic_DNA"/>
</dbReference>
<reference evidence="1 2" key="2">
    <citation type="journal article" date="2018" name="Int. J. Syst. Evol. Microbiol.">
        <title>Marinobacterium aestuarii sp. nov., a benzene-degrading marine bacterium isolated from estuary sediment.</title>
        <authorList>
            <person name="Bae S.S."/>
            <person name="Jung J."/>
            <person name="Chung D."/>
            <person name="Baek K."/>
        </authorList>
    </citation>
    <scope>NUCLEOTIDE SEQUENCE [LARGE SCALE GENOMIC DNA]</scope>
    <source>
        <strain evidence="1 2">ST58-10</strain>
    </source>
</reference>
<accession>A0A1A9EXI1</accession>
<gene>
    <name evidence="1" type="ORF">A8C75_06870</name>
</gene>
<dbReference type="AlphaFoldDB" id="A0A1A9EXI1"/>
<reference evidence="2" key="1">
    <citation type="submission" date="2016-05" db="EMBL/GenBank/DDBJ databases">
        <authorList>
            <person name="Baek K."/>
            <person name="Yang S.-J."/>
        </authorList>
    </citation>
    <scope>NUCLEOTIDE SEQUENCE [LARGE SCALE GENOMIC DNA]</scope>
    <source>
        <strain evidence="2">ST58-10</strain>
    </source>
</reference>
<evidence type="ECO:0000313" key="1">
    <source>
        <dbReference type="EMBL" id="ANG62239.1"/>
    </source>
</evidence>